<keyword evidence="1" id="KW-0812">Transmembrane</keyword>
<evidence type="ECO:0000313" key="3">
    <source>
        <dbReference type="Proteomes" id="UP000237819"/>
    </source>
</evidence>
<dbReference type="EMBL" id="PUHZ01000010">
    <property type="protein sequence ID" value="PQO46312.1"/>
    <property type="molecule type" value="Genomic_DNA"/>
</dbReference>
<sequence length="314" mass="34667">MNEANPFQAPQHIEEPKRIAAIDPTRPKPWSVLSILSTLLLLFVVLGSLGLTVVSYRFGLFEEFDSKRGLWQIVYMALILLQLVLLAFWAAVGSGHLALRVLVAGILLAGLCAERIFGGHAPILPTLYIMSISFLAVFTALSLLDFLLFALHAKNDFRSLVLAFMKPVVSTVTVVVILFTTYYFPRLGYYVPVPDWLMFLGGFTAAGFAIAMGGIFLLLHRYGFKRRYYFVGLALFLLTPPSLGLIEAAIEGHWNNALELVFLMGVVELVCLIAFHAAHRMLRSYGGSFVPLPPRKEADRTVAGHIPVVATVGE</sequence>
<keyword evidence="1" id="KW-0472">Membrane</keyword>
<name>A0A2S8GPG2_9BACT</name>
<evidence type="ECO:0000256" key="1">
    <source>
        <dbReference type="SAM" id="Phobius"/>
    </source>
</evidence>
<feature type="transmembrane region" description="Helical" evidence="1">
    <location>
        <begin position="123"/>
        <end position="148"/>
    </location>
</feature>
<proteinExistence type="predicted"/>
<feature type="transmembrane region" description="Helical" evidence="1">
    <location>
        <begin position="256"/>
        <end position="275"/>
    </location>
</feature>
<reference evidence="2 3" key="1">
    <citation type="submission" date="2018-02" db="EMBL/GenBank/DDBJ databases">
        <title>Comparative genomes isolates from brazilian mangrove.</title>
        <authorList>
            <person name="Araujo J.E."/>
            <person name="Taketani R.G."/>
            <person name="Silva M.C.P."/>
            <person name="Loureco M.V."/>
            <person name="Andreote F.D."/>
        </authorList>
    </citation>
    <scope>NUCLEOTIDE SEQUENCE [LARGE SCALE GENOMIC DNA]</scope>
    <source>
        <strain evidence="2 3">Nap-Phe MGV</strain>
    </source>
</reference>
<accession>A0A2S8GPG2</accession>
<keyword evidence="1" id="KW-1133">Transmembrane helix</keyword>
<dbReference type="AlphaFoldDB" id="A0A2S8GPG2"/>
<evidence type="ECO:0000313" key="2">
    <source>
        <dbReference type="EMBL" id="PQO46312.1"/>
    </source>
</evidence>
<organism evidence="2 3">
    <name type="scientific">Blastopirellula marina</name>
    <dbReference type="NCBI Taxonomy" id="124"/>
    <lineage>
        <taxon>Bacteria</taxon>
        <taxon>Pseudomonadati</taxon>
        <taxon>Planctomycetota</taxon>
        <taxon>Planctomycetia</taxon>
        <taxon>Pirellulales</taxon>
        <taxon>Pirellulaceae</taxon>
        <taxon>Blastopirellula</taxon>
    </lineage>
</organism>
<feature type="transmembrane region" description="Helical" evidence="1">
    <location>
        <begin position="196"/>
        <end position="219"/>
    </location>
</feature>
<feature type="transmembrane region" description="Helical" evidence="1">
    <location>
        <begin position="228"/>
        <end position="250"/>
    </location>
</feature>
<feature type="transmembrane region" description="Helical" evidence="1">
    <location>
        <begin position="70"/>
        <end position="90"/>
    </location>
</feature>
<feature type="transmembrane region" description="Helical" evidence="1">
    <location>
        <begin position="32"/>
        <end position="58"/>
    </location>
</feature>
<feature type="transmembrane region" description="Helical" evidence="1">
    <location>
        <begin position="97"/>
        <end position="117"/>
    </location>
</feature>
<dbReference type="Proteomes" id="UP000237819">
    <property type="component" value="Unassembled WGS sequence"/>
</dbReference>
<dbReference type="OrthoDB" id="304007at2"/>
<dbReference type="RefSeq" id="WP_105335284.1">
    <property type="nucleotide sequence ID" value="NZ_PUHZ01000010.1"/>
</dbReference>
<protein>
    <submittedName>
        <fullName evidence="2">Uncharacterized protein</fullName>
    </submittedName>
</protein>
<feature type="transmembrane region" description="Helical" evidence="1">
    <location>
        <begin position="160"/>
        <end position="184"/>
    </location>
</feature>
<gene>
    <name evidence="2" type="ORF">C5Y93_10025</name>
</gene>
<comment type="caution">
    <text evidence="2">The sequence shown here is derived from an EMBL/GenBank/DDBJ whole genome shotgun (WGS) entry which is preliminary data.</text>
</comment>